<accession>A0AAE0NV46</accession>
<dbReference type="InterPro" id="IPR043502">
    <property type="entry name" value="DNA/RNA_pol_sf"/>
</dbReference>
<dbReference type="EMBL" id="JAUTDP010000016">
    <property type="protein sequence ID" value="KAK3388272.1"/>
    <property type="molecule type" value="Genomic_DNA"/>
</dbReference>
<dbReference type="SUPFAM" id="SSF56672">
    <property type="entry name" value="DNA/RNA polymerases"/>
    <property type="match status" value="1"/>
</dbReference>
<organism evidence="3 4">
    <name type="scientific">Sordaria brevicollis</name>
    <dbReference type="NCBI Taxonomy" id="83679"/>
    <lineage>
        <taxon>Eukaryota</taxon>
        <taxon>Fungi</taxon>
        <taxon>Dikarya</taxon>
        <taxon>Ascomycota</taxon>
        <taxon>Pezizomycotina</taxon>
        <taxon>Sordariomycetes</taxon>
        <taxon>Sordariomycetidae</taxon>
        <taxon>Sordariales</taxon>
        <taxon>Sordariaceae</taxon>
        <taxon>Sordaria</taxon>
    </lineage>
</organism>
<name>A0AAE0NV46_SORBR</name>
<comment type="caution">
    <text evidence="3">The sequence shown here is derived from an EMBL/GenBank/DDBJ whole genome shotgun (WGS) entry which is preliminary data.</text>
</comment>
<protein>
    <submittedName>
        <fullName evidence="3">Uncharacterized protein</fullName>
    </submittedName>
</protein>
<reference evidence="3" key="2">
    <citation type="submission" date="2023-07" db="EMBL/GenBank/DDBJ databases">
        <authorList>
            <consortium name="Lawrence Berkeley National Laboratory"/>
            <person name="Haridas S."/>
            <person name="Hensen N."/>
            <person name="Bonometti L."/>
            <person name="Westerberg I."/>
            <person name="Brannstrom I.O."/>
            <person name="Guillou S."/>
            <person name="Cros-Aarteil S."/>
            <person name="Calhoun S."/>
            <person name="Kuo A."/>
            <person name="Mondo S."/>
            <person name="Pangilinan J."/>
            <person name="Riley R."/>
            <person name="LaButti K."/>
            <person name="Andreopoulos B."/>
            <person name="Lipzen A."/>
            <person name="Chen C."/>
            <person name="Yanf M."/>
            <person name="Daum C."/>
            <person name="Ng V."/>
            <person name="Clum A."/>
            <person name="Steindorff A."/>
            <person name="Ohm R."/>
            <person name="Martin F."/>
            <person name="Silar P."/>
            <person name="Natvig D."/>
            <person name="Lalanne C."/>
            <person name="Gautier V."/>
            <person name="Ament-velasquez S.L."/>
            <person name="Kruys A."/>
            <person name="Hutchinson M.I."/>
            <person name="Powell A.J."/>
            <person name="Barry K."/>
            <person name="Miller A.N."/>
            <person name="Grigoriev I.V."/>
            <person name="Debuchy R."/>
            <person name="Gladieux P."/>
            <person name="Thoren M.H."/>
            <person name="Johannesson H."/>
        </authorList>
    </citation>
    <scope>NUCLEOTIDE SEQUENCE</scope>
    <source>
        <strain evidence="3">FGSC 1904</strain>
    </source>
</reference>
<dbReference type="AlphaFoldDB" id="A0AAE0NV46"/>
<evidence type="ECO:0000256" key="1">
    <source>
        <dbReference type="ARBA" id="ARBA00004173"/>
    </source>
</evidence>
<evidence type="ECO:0000256" key="2">
    <source>
        <dbReference type="ARBA" id="ARBA00023128"/>
    </source>
</evidence>
<feature type="non-terminal residue" evidence="3">
    <location>
        <position position="1"/>
    </location>
</feature>
<evidence type="ECO:0000313" key="3">
    <source>
        <dbReference type="EMBL" id="KAK3388272.1"/>
    </source>
</evidence>
<dbReference type="Proteomes" id="UP001281003">
    <property type="component" value="Unassembled WGS sequence"/>
</dbReference>
<gene>
    <name evidence="3" type="ORF">B0T20DRAFT_365310</name>
</gene>
<evidence type="ECO:0000313" key="4">
    <source>
        <dbReference type="Proteomes" id="UP001281003"/>
    </source>
</evidence>
<proteinExistence type="predicted"/>
<dbReference type="GO" id="GO:0005739">
    <property type="term" value="C:mitochondrion"/>
    <property type="evidence" value="ECO:0007669"/>
    <property type="project" value="UniProtKB-SubCell"/>
</dbReference>
<comment type="subcellular location">
    <subcellularLocation>
        <location evidence="1">Mitochondrion</location>
    </subcellularLocation>
</comment>
<keyword evidence="4" id="KW-1185">Reference proteome</keyword>
<reference evidence="3" key="1">
    <citation type="journal article" date="2023" name="Mol. Phylogenet. Evol.">
        <title>Genome-scale phylogeny and comparative genomics of the fungal order Sordariales.</title>
        <authorList>
            <person name="Hensen N."/>
            <person name="Bonometti L."/>
            <person name="Westerberg I."/>
            <person name="Brannstrom I.O."/>
            <person name="Guillou S."/>
            <person name="Cros-Aarteil S."/>
            <person name="Calhoun S."/>
            <person name="Haridas S."/>
            <person name="Kuo A."/>
            <person name="Mondo S."/>
            <person name="Pangilinan J."/>
            <person name="Riley R."/>
            <person name="LaButti K."/>
            <person name="Andreopoulos B."/>
            <person name="Lipzen A."/>
            <person name="Chen C."/>
            <person name="Yan M."/>
            <person name="Daum C."/>
            <person name="Ng V."/>
            <person name="Clum A."/>
            <person name="Steindorff A."/>
            <person name="Ohm R.A."/>
            <person name="Martin F."/>
            <person name="Silar P."/>
            <person name="Natvig D.O."/>
            <person name="Lalanne C."/>
            <person name="Gautier V."/>
            <person name="Ament-Velasquez S.L."/>
            <person name="Kruys A."/>
            <person name="Hutchinson M.I."/>
            <person name="Powell A.J."/>
            <person name="Barry K."/>
            <person name="Miller A.N."/>
            <person name="Grigoriev I.V."/>
            <person name="Debuchy R."/>
            <person name="Gladieux P."/>
            <person name="Hiltunen Thoren M."/>
            <person name="Johannesson H."/>
        </authorList>
    </citation>
    <scope>NUCLEOTIDE SEQUENCE</scope>
    <source>
        <strain evidence="3">FGSC 1904</strain>
    </source>
</reference>
<keyword evidence="2" id="KW-0496">Mitochondrion</keyword>
<sequence length="104" mass="12879">IYINNIIIFSDIIKEYFKYFDYIFNLFTLYNLILLFKKNYIIYPNVELLGFYIDIFNLSLIKKRLEVFRNLIFPEILKSLEIYISKFNFLRYLIPYYNKLSEPL</sequence>